<dbReference type="PROSITE" id="PS50404">
    <property type="entry name" value="GST_NTER"/>
    <property type="match status" value="1"/>
</dbReference>
<protein>
    <recommendedName>
        <fullName evidence="1">GST N-terminal domain-containing protein</fullName>
    </recommendedName>
</protein>
<dbReference type="InterPro" id="IPR004046">
    <property type="entry name" value="GST_C"/>
</dbReference>
<dbReference type="InterPro" id="IPR004045">
    <property type="entry name" value="Glutathione_S-Trfase_N"/>
</dbReference>
<dbReference type="OrthoDB" id="414243at2759"/>
<dbReference type="Gene3D" id="1.20.1050.10">
    <property type="match status" value="1"/>
</dbReference>
<accession>A0A9P6QEY6</accession>
<sequence>MVHHPSRNATLPSATANVDASTTKALMKAKDSHFKFLYFNVWARSELPRMILSYVDASWEEVEFVPVLWEENVSLKTTARFVETKAIERYLGEKYDLLGSKDNAADPLEHQRLDEIYNNTDGVSILFDLMVLAPGPGEARLTGARGFYAGPLKNWAEYHEGLLNAAGNNGHYLQSGKTTIADLKTALMVCRVRFLVPEGVDVDKEVPVSKEKTPALWKLKETIDAHPSMAKWVASARFNELDVGTKVFMGFEKAREE</sequence>
<organism evidence="2 3">
    <name type="scientific">Actinomortierella ambigua</name>
    <dbReference type="NCBI Taxonomy" id="1343610"/>
    <lineage>
        <taxon>Eukaryota</taxon>
        <taxon>Fungi</taxon>
        <taxon>Fungi incertae sedis</taxon>
        <taxon>Mucoromycota</taxon>
        <taxon>Mortierellomycotina</taxon>
        <taxon>Mortierellomycetes</taxon>
        <taxon>Mortierellales</taxon>
        <taxon>Mortierellaceae</taxon>
        <taxon>Actinomortierella</taxon>
    </lineage>
</organism>
<dbReference type="Gene3D" id="3.40.30.10">
    <property type="entry name" value="Glutaredoxin"/>
    <property type="match status" value="1"/>
</dbReference>
<dbReference type="PANTHER" id="PTHR11571:SF150">
    <property type="entry name" value="GLUTATHIONE S-TRANSFERASE"/>
    <property type="match status" value="1"/>
</dbReference>
<feature type="domain" description="GST N-terminal" evidence="1">
    <location>
        <begin position="32"/>
        <end position="99"/>
    </location>
</feature>
<dbReference type="EMBL" id="JAAAJB010000081">
    <property type="protein sequence ID" value="KAG0267135.1"/>
    <property type="molecule type" value="Genomic_DNA"/>
</dbReference>
<dbReference type="SUPFAM" id="SSF47616">
    <property type="entry name" value="GST C-terminal domain-like"/>
    <property type="match status" value="1"/>
</dbReference>
<dbReference type="GO" id="GO:0004364">
    <property type="term" value="F:glutathione transferase activity"/>
    <property type="evidence" value="ECO:0007669"/>
    <property type="project" value="TreeGrafter"/>
</dbReference>
<dbReference type="InterPro" id="IPR036282">
    <property type="entry name" value="Glutathione-S-Trfase_C_sf"/>
</dbReference>
<dbReference type="PANTHER" id="PTHR11571">
    <property type="entry name" value="GLUTATHIONE S-TRANSFERASE"/>
    <property type="match status" value="1"/>
</dbReference>
<evidence type="ECO:0000259" key="1">
    <source>
        <dbReference type="PROSITE" id="PS50404"/>
    </source>
</evidence>
<dbReference type="InterPro" id="IPR050213">
    <property type="entry name" value="GST_superfamily"/>
</dbReference>
<comment type="caution">
    <text evidence="2">The sequence shown here is derived from an EMBL/GenBank/DDBJ whole genome shotgun (WGS) entry which is preliminary data.</text>
</comment>
<dbReference type="InterPro" id="IPR036249">
    <property type="entry name" value="Thioredoxin-like_sf"/>
</dbReference>
<evidence type="ECO:0000313" key="3">
    <source>
        <dbReference type="Proteomes" id="UP000807716"/>
    </source>
</evidence>
<keyword evidence="3" id="KW-1185">Reference proteome</keyword>
<dbReference type="Pfam" id="PF14497">
    <property type="entry name" value="GST_C_3"/>
    <property type="match status" value="1"/>
</dbReference>
<dbReference type="Proteomes" id="UP000807716">
    <property type="component" value="Unassembled WGS sequence"/>
</dbReference>
<proteinExistence type="predicted"/>
<evidence type="ECO:0000313" key="2">
    <source>
        <dbReference type="EMBL" id="KAG0267135.1"/>
    </source>
</evidence>
<dbReference type="AlphaFoldDB" id="A0A9P6QEY6"/>
<dbReference type="GO" id="GO:0006749">
    <property type="term" value="P:glutathione metabolic process"/>
    <property type="evidence" value="ECO:0007669"/>
    <property type="project" value="TreeGrafter"/>
</dbReference>
<name>A0A9P6QEY6_9FUNG</name>
<gene>
    <name evidence="2" type="ORF">DFQ27_009155</name>
</gene>
<dbReference type="SUPFAM" id="SSF52833">
    <property type="entry name" value="Thioredoxin-like"/>
    <property type="match status" value="1"/>
</dbReference>
<reference evidence="2" key="1">
    <citation type="journal article" date="2020" name="Fungal Divers.">
        <title>Resolving the Mortierellaceae phylogeny through synthesis of multi-gene phylogenetics and phylogenomics.</title>
        <authorList>
            <person name="Vandepol N."/>
            <person name="Liber J."/>
            <person name="Desiro A."/>
            <person name="Na H."/>
            <person name="Kennedy M."/>
            <person name="Barry K."/>
            <person name="Grigoriev I.V."/>
            <person name="Miller A.N."/>
            <person name="O'Donnell K."/>
            <person name="Stajich J.E."/>
            <person name="Bonito G."/>
        </authorList>
    </citation>
    <scope>NUCLEOTIDE SEQUENCE</scope>
    <source>
        <strain evidence="2">BC1065</strain>
    </source>
</reference>